<evidence type="ECO:0000256" key="1">
    <source>
        <dbReference type="ARBA" id="ARBA00004651"/>
    </source>
</evidence>
<dbReference type="Proteomes" id="UP001551011">
    <property type="component" value="Unassembled WGS sequence"/>
</dbReference>
<keyword evidence="3 7" id="KW-1003">Cell membrane</keyword>
<dbReference type="PANTHER" id="PTHR30353">
    <property type="entry name" value="INNER MEMBRANE PROTEIN DEDA-RELATED"/>
    <property type="match status" value="1"/>
</dbReference>
<evidence type="ECO:0000256" key="6">
    <source>
        <dbReference type="ARBA" id="ARBA00023136"/>
    </source>
</evidence>
<keyword evidence="11" id="KW-1185">Reference proteome</keyword>
<evidence type="ECO:0000256" key="8">
    <source>
        <dbReference type="SAM" id="MobiDB-lite"/>
    </source>
</evidence>
<comment type="similarity">
    <text evidence="2 7">Belongs to the DedA family.</text>
</comment>
<evidence type="ECO:0000259" key="9">
    <source>
        <dbReference type="Pfam" id="PF09335"/>
    </source>
</evidence>
<evidence type="ECO:0000256" key="2">
    <source>
        <dbReference type="ARBA" id="ARBA00010792"/>
    </source>
</evidence>
<protein>
    <submittedName>
        <fullName evidence="10">DedA family protein</fullName>
    </submittedName>
</protein>
<feature type="transmembrane region" description="Helical" evidence="7">
    <location>
        <begin position="12"/>
        <end position="34"/>
    </location>
</feature>
<feature type="transmembrane region" description="Helical" evidence="7">
    <location>
        <begin position="54"/>
        <end position="76"/>
    </location>
</feature>
<proteinExistence type="inferred from homology"/>
<name>A0ABV3ALS3_9ACTN</name>
<keyword evidence="5 7" id="KW-1133">Transmembrane helix</keyword>
<evidence type="ECO:0000256" key="4">
    <source>
        <dbReference type="ARBA" id="ARBA00022692"/>
    </source>
</evidence>
<accession>A0ABV3ALS3</accession>
<feature type="compositionally biased region" description="Basic and acidic residues" evidence="8">
    <location>
        <begin position="220"/>
        <end position="230"/>
    </location>
</feature>
<evidence type="ECO:0000256" key="7">
    <source>
        <dbReference type="RuleBase" id="RU367016"/>
    </source>
</evidence>
<evidence type="ECO:0000313" key="10">
    <source>
        <dbReference type="EMBL" id="MEU5712909.1"/>
    </source>
</evidence>
<feature type="transmembrane region" description="Helical" evidence="7">
    <location>
        <begin position="138"/>
        <end position="164"/>
    </location>
</feature>
<dbReference type="Pfam" id="PF09335">
    <property type="entry name" value="VTT_dom"/>
    <property type="match status" value="1"/>
</dbReference>
<feature type="region of interest" description="Disordered" evidence="8">
    <location>
        <begin position="207"/>
        <end position="230"/>
    </location>
</feature>
<organism evidence="10 11">
    <name type="scientific">Streptomyces flaveolus</name>
    <dbReference type="NCBI Taxonomy" id="67297"/>
    <lineage>
        <taxon>Bacteria</taxon>
        <taxon>Bacillati</taxon>
        <taxon>Actinomycetota</taxon>
        <taxon>Actinomycetes</taxon>
        <taxon>Kitasatosporales</taxon>
        <taxon>Streptomycetaceae</taxon>
        <taxon>Streptomyces</taxon>
    </lineage>
</organism>
<keyword evidence="6 7" id="KW-0472">Membrane</keyword>
<feature type="domain" description="VTT" evidence="9">
    <location>
        <begin position="34"/>
        <end position="157"/>
    </location>
</feature>
<gene>
    <name evidence="10" type="ORF">AB0H04_39840</name>
</gene>
<dbReference type="EMBL" id="JBFAEG010000042">
    <property type="protein sequence ID" value="MEU5712909.1"/>
    <property type="molecule type" value="Genomic_DNA"/>
</dbReference>
<dbReference type="InterPro" id="IPR032816">
    <property type="entry name" value="VTT_dom"/>
</dbReference>
<evidence type="ECO:0000313" key="11">
    <source>
        <dbReference type="Proteomes" id="UP001551011"/>
    </source>
</evidence>
<dbReference type="InterPro" id="IPR032818">
    <property type="entry name" value="DedA-like"/>
</dbReference>
<reference evidence="10 11" key="1">
    <citation type="submission" date="2024-06" db="EMBL/GenBank/DDBJ databases">
        <title>The Natural Products Discovery Center: Release of the First 8490 Sequenced Strains for Exploring Actinobacteria Biosynthetic Diversity.</title>
        <authorList>
            <person name="Kalkreuter E."/>
            <person name="Kautsar S.A."/>
            <person name="Yang D."/>
            <person name="Bader C.D."/>
            <person name="Teijaro C.N."/>
            <person name="Fluegel L."/>
            <person name="Davis C.M."/>
            <person name="Simpson J.R."/>
            <person name="Lauterbach L."/>
            <person name="Steele A.D."/>
            <person name="Gui C."/>
            <person name="Meng S."/>
            <person name="Li G."/>
            <person name="Viehrig K."/>
            <person name="Ye F."/>
            <person name="Su P."/>
            <person name="Kiefer A.F."/>
            <person name="Nichols A."/>
            <person name="Cepeda A.J."/>
            <person name="Yan W."/>
            <person name="Fan B."/>
            <person name="Jiang Y."/>
            <person name="Adhikari A."/>
            <person name="Zheng C.-J."/>
            <person name="Schuster L."/>
            <person name="Cowan T.M."/>
            <person name="Smanski M.J."/>
            <person name="Chevrette M.G."/>
            <person name="De Carvalho L.P.S."/>
            <person name="Shen B."/>
        </authorList>
    </citation>
    <scope>NUCLEOTIDE SEQUENCE [LARGE SCALE GENOMIC DNA]</scope>
    <source>
        <strain evidence="10 11">NPDC020594</strain>
    </source>
</reference>
<dbReference type="RefSeq" id="WP_051818934.1">
    <property type="nucleotide sequence ID" value="NZ_JBFAEG010000042.1"/>
</dbReference>
<comment type="caution">
    <text evidence="10">The sequence shown here is derived from an EMBL/GenBank/DDBJ whole genome shotgun (WGS) entry which is preliminary data.</text>
</comment>
<comment type="subcellular location">
    <subcellularLocation>
        <location evidence="1 7">Cell membrane</location>
        <topology evidence="1 7">Multi-pass membrane protein</topology>
    </subcellularLocation>
</comment>
<feature type="transmembrane region" description="Helical" evidence="7">
    <location>
        <begin position="170"/>
        <end position="193"/>
    </location>
</feature>
<keyword evidence="4 7" id="KW-0812">Transmembrane</keyword>
<dbReference type="PANTHER" id="PTHR30353:SF15">
    <property type="entry name" value="INNER MEMBRANE PROTEIN YABI"/>
    <property type="match status" value="1"/>
</dbReference>
<sequence>MHLDRVIEAAGWWSYAAVFVLTAGETSAFIGLLVPGETAVLLASAVAGRGELNAPLLAAVVVAGAVTGDNLGYALGRRCARRPGRRSLKALVGHRDGRARAFLTRHGAAAVFTGKFIGFARTFLPYAAGSSGMPYRRFLLYSTTASLLWGIGTVLLGFFAGAAATGLLRAAGTVAVAAVAAVTVPALVVKVLARRRRHRPVTRSRVVACGGPRRPPARGAARESTRSREG</sequence>
<evidence type="ECO:0000256" key="3">
    <source>
        <dbReference type="ARBA" id="ARBA00022475"/>
    </source>
</evidence>
<evidence type="ECO:0000256" key="5">
    <source>
        <dbReference type="ARBA" id="ARBA00022989"/>
    </source>
</evidence>